<reference evidence="3" key="1">
    <citation type="submission" date="2017-03" db="EMBL/GenBank/DDBJ databases">
        <title>Phytopthora megakarya and P. palmivora, two closely related causual agents of cacao black pod achieved similar genome size and gene model numbers by different mechanisms.</title>
        <authorList>
            <person name="Ali S."/>
            <person name="Shao J."/>
            <person name="Larry D.J."/>
            <person name="Kronmiller B."/>
            <person name="Shen D."/>
            <person name="Strem M.D."/>
            <person name="Melnick R.L."/>
            <person name="Guiltinan M.J."/>
            <person name="Tyler B.M."/>
            <person name="Meinhardt L.W."/>
            <person name="Bailey B.A."/>
        </authorList>
    </citation>
    <scope>NUCLEOTIDE SEQUENCE [LARGE SCALE GENOMIC DNA]</scope>
    <source>
        <strain evidence="3">zdho120</strain>
    </source>
</reference>
<dbReference type="CDD" id="cd00065">
    <property type="entry name" value="FYVE_like_SF"/>
    <property type="match status" value="1"/>
</dbReference>
<proteinExistence type="predicted"/>
<dbReference type="InterPro" id="IPR052727">
    <property type="entry name" value="Rab4/Rab5_effector"/>
</dbReference>
<dbReference type="Proteomes" id="UP000198211">
    <property type="component" value="Unassembled WGS sequence"/>
</dbReference>
<evidence type="ECO:0000313" key="3">
    <source>
        <dbReference type="Proteomes" id="UP000198211"/>
    </source>
</evidence>
<dbReference type="PANTHER" id="PTHR13510:SF44">
    <property type="entry name" value="RABENOSYN-5"/>
    <property type="match status" value="1"/>
</dbReference>
<dbReference type="EMBL" id="NBNE01001731">
    <property type="protein sequence ID" value="OWZ12872.1"/>
    <property type="molecule type" value="Genomic_DNA"/>
</dbReference>
<feature type="compositionally biased region" description="Basic and acidic residues" evidence="1">
    <location>
        <begin position="1"/>
        <end position="12"/>
    </location>
</feature>
<dbReference type="PANTHER" id="PTHR13510">
    <property type="entry name" value="FYVE-FINGER-CONTAINING RAB5 EFFECTOR PROTEIN RABENOSYN-5-RELATED"/>
    <property type="match status" value="1"/>
</dbReference>
<keyword evidence="3" id="KW-1185">Reference proteome</keyword>
<dbReference type="InterPro" id="IPR011011">
    <property type="entry name" value="Znf_FYVE_PHD"/>
</dbReference>
<comment type="caution">
    <text evidence="2">The sequence shown here is derived from an EMBL/GenBank/DDBJ whole genome shotgun (WGS) entry which is preliminary data.</text>
</comment>
<protein>
    <recommendedName>
        <fullName evidence="4">FYVE-type domain-containing protein</fullName>
    </recommendedName>
</protein>
<gene>
    <name evidence="2" type="ORF">PHMEG_00013900</name>
</gene>
<evidence type="ECO:0000256" key="1">
    <source>
        <dbReference type="SAM" id="MobiDB-lite"/>
    </source>
</evidence>
<dbReference type="OrthoDB" id="111160at2759"/>
<dbReference type="InterPro" id="IPR013083">
    <property type="entry name" value="Znf_RING/FYVE/PHD"/>
</dbReference>
<evidence type="ECO:0000313" key="2">
    <source>
        <dbReference type="EMBL" id="OWZ12872.1"/>
    </source>
</evidence>
<dbReference type="SUPFAM" id="SSF57903">
    <property type="entry name" value="FYVE/PHD zinc finger"/>
    <property type="match status" value="1"/>
</dbReference>
<sequence>MEFKEFRNRTAREPNTSPYPPMELSVNEKELLRQLAKDLVAVNVEEFEEFLIDNNGILPEHQWEFVRRDEQVETFLRRREKYGLRGFGATKRFRRDTSDTSASLSSTKSDELTSLDVADIRSVGFKDGTLEDGVYGAMSPTTEVFRTKSAYVDDKIEECNVLALIDNVTDADPFTSLTIRWRVTENPPVMRTFLKSYDHIYLEATGFTKLSNGDRVSYQLLHSIDFPHLTPPLSTHSRGQVAGILFFRQIDQDTVQIHGRAVFAIPFERARGLFTHMVLVSMSKSCINIFFAAHMKKLRWAIRERRKKGGTGTLSISGNNECKICQKTPTVRKGYNCMLCGDFVCKSCRVSHKIADIGSDNKLYWTRVIVCPFCMAQVIKSDTSITMRSEIAAGEYPDRDPKSM</sequence>
<name>A0A225W5M3_9STRA</name>
<organism evidence="2 3">
    <name type="scientific">Phytophthora megakarya</name>
    <dbReference type="NCBI Taxonomy" id="4795"/>
    <lineage>
        <taxon>Eukaryota</taxon>
        <taxon>Sar</taxon>
        <taxon>Stramenopiles</taxon>
        <taxon>Oomycota</taxon>
        <taxon>Peronosporomycetes</taxon>
        <taxon>Peronosporales</taxon>
        <taxon>Peronosporaceae</taxon>
        <taxon>Phytophthora</taxon>
    </lineage>
</organism>
<evidence type="ECO:0008006" key="4">
    <source>
        <dbReference type="Google" id="ProtNLM"/>
    </source>
</evidence>
<dbReference type="Gene3D" id="3.30.40.10">
    <property type="entry name" value="Zinc/RING finger domain, C3HC4 (zinc finger)"/>
    <property type="match status" value="1"/>
</dbReference>
<accession>A0A225W5M3</accession>
<feature type="region of interest" description="Disordered" evidence="1">
    <location>
        <begin position="1"/>
        <end position="23"/>
    </location>
</feature>
<dbReference type="AlphaFoldDB" id="A0A225W5M3"/>